<accession>A0ABS7R285</accession>
<gene>
    <name evidence="1" type="ORF">KVG22_00480</name>
</gene>
<dbReference type="Proteomes" id="UP000777661">
    <property type="component" value="Unassembled WGS sequence"/>
</dbReference>
<dbReference type="EMBL" id="JAHSQO010000001">
    <property type="protein sequence ID" value="MBY8915046.1"/>
    <property type="molecule type" value="Genomic_DNA"/>
</dbReference>
<evidence type="ECO:0000313" key="1">
    <source>
        <dbReference type="EMBL" id="MBY8915046.1"/>
    </source>
</evidence>
<proteinExistence type="predicted"/>
<organism evidence="1 2">
    <name type="scientific">Nitratireductor rhodophyticola</name>
    <dbReference type="NCBI Taxonomy" id="2854036"/>
    <lineage>
        <taxon>Bacteria</taxon>
        <taxon>Pseudomonadati</taxon>
        <taxon>Pseudomonadota</taxon>
        <taxon>Alphaproteobacteria</taxon>
        <taxon>Hyphomicrobiales</taxon>
        <taxon>Phyllobacteriaceae</taxon>
        <taxon>Nitratireductor</taxon>
    </lineage>
</organism>
<name>A0ABS7R285_9HYPH</name>
<protein>
    <submittedName>
        <fullName evidence="1">Uncharacterized protein</fullName>
    </submittedName>
</protein>
<keyword evidence="2" id="KW-1185">Reference proteome</keyword>
<evidence type="ECO:0000313" key="2">
    <source>
        <dbReference type="Proteomes" id="UP000777661"/>
    </source>
</evidence>
<sequence length="118" mass="13525">MRGAIKSLWRHNRLLFIAFCAALLVTLFLAARTVAFYAYWSSHRSVPVEEWMTIGYVARSWEIPPQELRGLLDLSTENHDRRSIAQIAREREVPADTLIREVEQAVETLRAKGGETAQ</sequence>
<comment type="caution">
    <text evidence="1">The sequence shown here is derived from an EMBL/GenBank/DDBJ whole genome shotgun (WGS) entry which is preliminary data.</text>
</comment>
<dbReference type="RefSeq" id="WP_141686056.1">
    <property type="nucleotide sequence ID" value="NZ_CBDDPV010000002.1"/>
</dbReference>
<reference evidence="1 2" key="1">
    <citation type="submission" date="2021-06" db="EMBL/GenBank/DDBJ databases">
        <title>Nitratireductor porphyridii sp. nov., isolated from a small marine red alga, Porphyridium purpureum in South Korea.</title>
        <authorList>
            <person name="Kim K.H."/>
            <person name="Kristyanto S."/>
            <person name="Jeon C.O."/>
        </authorList>
    </citation>
    <scope>NUCLEOTIDE SEQUENCE [LARGE SCALE GENOMIC DNA]</scope>
    <source>
        <strain evidence="1 2">R6</strain>
    </source>
</reference>